<evidence type="ECO:0000256" key="1">
    <source>
        <dbReference type="SAM" id="MobiDB-lite"/>
    </source>
</evidence>
<evidence type="ECO:0008006" key="4">
    <source>
        <dbReference type="Google" id="ProtNLM"/>
    </source>
</evidence>
<dbReference type="OrthoDB" id="3268477at2"/>
<evidence type="ECO:0000313" key="2">
    <source>
        <dbReference type="EMBL" id="KZM34993.1"/>
    </source>
</evidence>
<sequence>MTKERFSDDGDPVSEDQYYFDTRTGEVSKGPQSTWSSRMGPYPTREAAAQALELARARSEAWDEEERERERDK</sequence>
<dbReference type="PATRIC" id="fig|43678.3.peg.2472"/>
<name>A0A163R9W1_9CELL</name>
<evidence type="ECO:0000313" key="3">
    <source>
        <dbReference type="Proteomes" id="UP000076447"/>
    </source>
</evidence>
<feature type="region of interest" description="Disordered" evidence="1">
    <location>
        <begin position="1"/>
        <end position="73"/>
    </location>
</feature>
<reference evidence="2 3" key="1">
    <citation type="submission" date="2016-01" db="EMBL/GenBank/DDBJ databases">
        <title>Genome sequence of Oerskovia enterophila VJag, an agar and cellulose degrading bacterium.</title>
        <authorList>
            <person name="Poehlein A."/>
            <person name="Jag V."/>
            <person name="Bengelsdorf F."/>
            <person name="Duerre P."/>
            <person name="Daniel R."/>
        </authorList>
    </citation>
    <scope>NUCLEOTIDE SEQUENCE [LARGE SCALE GENOMIC DNA]</scope>
    <source>
        <strain evidence="2 3">VJag</strain>
    </source>
</reference>
<dbReference type="EMBL" id="LRIE01000075">
    <property type="protein sequence ID" value="KZM34993.1"/>
    <property type="molecule type" value="Genomic_DNA"/>
</dbReference>
<proteinExistence type="predicted"/>
<dbReference type="RefSeq" id="WP_056651104.1">
    <property type="nucleotide sequence ID" value="NZ_JBIVFZ010000003.1"/>
</dbReference>
<dbReference type="STRING" id="43678.OJAG_23660"/>
<comment type="caution">
    <text evidence="2">The sequence shown here is derived from an EMBL/GenBank/DDBJ whole genome shotgun (WGS) entry which is preliminary data.</text>
</comment>
<dbReference type="Proteomes" id="UP000076447">
    <property type="component" value="Unassembled WGS sequence"/>
</dbReference>
<dbReference type="AlphaFoldDB" id="A0A163R9W1"/>
<organism evidence="2 3">
    <name type="scientific">Oerskovia enterophila</name>
    <dbReference type="NCBI Taxonomy" id="43678"/>
    <lineage>
        <taxon>Bacteria</taxon>
        <taxon>Bacillati</taxon>
        <taxon>Actinomycetota</taxon>
        <taxon>Actinomycetes</taxon>
        <taxon>Micrococcales</taxon>
        <taxon>Cellulomonadaceae</taxon>
        <taxon>Oerskovia</taxon>
    </lineage>
</organism>
<feature type="compositionally biased region" description="Low complexity" evidence="1">
    <location>
        <begin position="45"/>
        <end position="54"/>
    </location>
</feature>
<gene>
    <name evidence="2" type="ORF">OJAG_23660</name>
</gene>
<accession>A0A163R9W1</accession>
<protein>
    <recommendedName>
        <fullName evidence="4">SPOR domain-containing protein</fullName>
    </recommendedName>
</protein>